<dbReference type="InterPro" id="IPR016040">
    <property type="entry name" value="NAD(P)-bd_dom"/>
</dbReference>
<reference evidence="3" key="1">
    <citation type="submission" date="2016-05" db="EMBL/GenBank/DDBJ databases">
        <title>Draft genome of Corynebacterium afermentans subsp. afermentans LCDC 88199T.</title>
        <authorList>
            <person name="Bernier A.-M."/>
            <person name="Bernard K."/>
        </authorList>
    </citation>
    <scope>NUCLEOTIDE SEQUENCE [LARGE SCALE GENOMIC DNA]</scope>
    <source>
        <strain evidence="3">NML02-A-017</strain>
    </source>
</reference>
<dbReference type="RefSeq" id="WP_067590700.1">
    <property type="nucleotide sequence ID" value="NZ_LXSL01000012.1"/>
</dbReference>
<dbReference type="OrthoDB" id="9803892at2"/>
<proteinExistence type="predicted"/>
<dbReference type="Gene3D" id="3.40.50.720">
    <property type="entry name" value="NAD(P)-binding Rossmann-like Domain"/>
    <property type="match status" value="1"/>
</dbReference>
<dbReference type="STRING" id="1795827.A7P95_02600"/>
<evidence type="ECO:0000313" key="2">
    <source>
        <dbReference type="EMBL" id="OAM30903.1"/>
    </source>
</evidence>
<evidence type="ECO:0000313" key="3">
    <source>
        <dbReference type="Proteomes" id="UP000077885"/>
    </source>
</evidence>
<dbReference type="InterPro" id="IPR051606">
    <property type="entry name" value="Polyketide_Oxido-like"/>
</dbReference>
<organism evidence="2 3">
    <name type="scientific">Eikenella longinqua</name>
    <dbReference type="NCBI Taxonomy" id="1795827"/>
    <lineage>
        <taxon>Bacteria</taxon>
        <taxon>Pseudomonadati</taxon>
        <taxon>Pseudomonadota</taxon>
        <taxon>Betaproteobacteria</taxon>
        <taxon>Neisseriales</taxon>
        <taxon>Neisseriaceae</taxon>
        <taxon>Eikenella</taxon>
    </lineage>
</organism>
<feature type="domain" description="NAD(P)-binding" evidence="1">
    <location>
        <begin position="8"/>
        <end position="180"/>
    </location>
</feature>
<dbReference type="Proteomes" id="UP000077885">
    <property type="component" value="Unassembled WGS sequence"/>
</dbReference>
<keyword evidence="3" id="KW-1185">Reference proteome</keyword>
<dbReference type="GO" id="GO:0042602">
    <property type="term" value="F:riboflavin reductase (NADPH) activity"/>
    <property type="evidence" value="ECO:0007669"/>
    <property type="project" value="TreeGrafter"/>
</dbReference>
<dbReference type="GO" id="GO:0004074">
    <property type="term" value="F:biliverdin reductase [NAD(P)H] activity"/>
    <property type="evidence" value="ECO:0007669"/>
    <property type="project" value="TreeGrafter"/>
</dbReference>
<gene>
    <name evidence="2" type="ORF">A7P95_02600</name>
</gene>
<dbReference type="Pfam" id="PF13460">
    <property type="entry name" value="NAD_binding_10"/>
    <property type="match status" value="1"/>
</dbReference>
<evidence type="ECO:0000259" key="1">
    <source>
        <dbReference type="Pfam" id="PF13460"/>
    </source>
</evidence>
<name>A0A1A9S1C2_9NEIS</name>
<sequence length="193" mass="21132">MQHVLILGANGGLARSVIPVLLDETDAELTLFLRHAKRLQHMAGGRVQIVEGDVMDTGTLTAAMQGKTLVYANLSGSLQEMARNTVRAMHAAGVKRLVWISSMGIYGETGESHGAIWEPYRQSAAVIEASDLDYTLIRHAWFTCAKEINYRLTLKGEPFQGSQVSKCSIADFIAKLVREPGLYVRESVGIAKM</sequence>
<dbReference type="SUPFAM" id="SSF51735">
    <property type="entry name" value="NAD(P)-binding Rossmann-fold domains"/>
    <property type="match status" value="1"/>
</dbReference>
<dbReference type="PANTHER" id="PTHR43355:SF2">
    <property type="entry name" value="FLAVIN REDUCTASE (NADPH)"/>
    <property type="match status" value="1"/>
</dbReference>
<dbReference type="InterPro" id="IPR036291">
    <property type="entry name" value="NAD(P)-bd_dom_sf"/>
</dbReference>
<dbReference type="EMBL" id="LXSL01000012">
    <property type="protein sequence ID" value="OAM30903.1"/>
    <property type="molecule type" value="Genomic_DNA"/>
</dbReference>
<protein>
    <submittedName>
        <fullName evidence="2">NAD-dependent dehydratase</fullName>
    </submittedName>
</protein>
<comment type="caution">
    <text evidence="2">The sequence shown here is derived from an EMBL/GenBank/DDBJ whole genome shotgun (WGS) entry which is preliminary data.</text>
</comment>
<accession>A0A1A9S1C2</accession>
<dbReference type="PANTHER" id="PTHR43355">
    <property type="entry name" value="FLAVIN REDUCTASE (NADPH)"/>
    <property type="match status" value="1"/>
</dbReference>
<dbReference type="AlphaFoldDB" id="A0A1A9S1C2"/>